<evidence type="ECO:0000313" key="3">
    <source>
        <dbReference type="EMBL" id="KAI9632719.1"/>
    </source>
</evidence>
<gene>
    <name evidence="3" type="ORF">MKK02DRAFT_41030</name>
</gene>
<dbReference type="SUPFAM" id="SSF81383">
    <property type="entry name" value="F-box domain"/>
    <property type="match status" value="1"/>
</dbReference>
<evidence type="ECO:0000259" key="2">
    <source>
        <dbReference type="Pfam" id="PF00646"/>
    </source>
</evidence>
<feature type="domain" description="F-box" evidence="2">
    <location>
        <begin position="616"/>
        <end position="650"/>
    </location>
</feature>
<comment type="caution">
    <text evidence="3">The sequence shown here is derived from an EMBL/GenBank/DDBJ whole genome shotgun (WGS) entry which is preliminary data.</text>
</comment>
<reference evidence="3" key="1">
    <citation type="journal article" date="2022" name="G3 (Bethesda)">
        <title>High quality genome of the basidiomycete yeast Dioszegia hungarica PDD-24b-2 isolated from cloud water.</title>
        <authorList>
            <person name="Jarrige D."/>
            <person name="Haridas S."/>
            <person name="Bleykasten-Grosshans C."/>
            <person name="Joly M."/>
            <person name="Nadalig T."/>
            <person name="Sancelme M."/>
            <person name="Vuilleumier S."/>
            <person name="Grigoriev I.V."/>
            <person name="Amato P."/>
            <person name="Bringel F."/>
        </authorList>
    </citation>
    <scope>NUCLEOTIDE SEQUENCE</scope>
    <source>
        <strain evidence="3">PDD-24b-2</strain>
    </source>
</reference>
<dbReference type="GeneID" id="77730594"/>
<accession>A0AA38H592</accession>
<dbReference type="AlphaFoldDB" id="A0AA38H592"/>
<organism evidence="3 4">
    <name type="scientific">Dioszegia hungarica</name>
    <dbReference type="NCBI Taxonomy" id="4972"/>
    <lineage>
        <taxon>Eukaryota</taxon>
        <taxon>Fungi</taxon>
        <taxon>Dikarya</taxon>
        <taxon>Basidiomycota</taxon>
        <taxon>Agaricomycotina</taxon>
        <taxon>Tremellomycetes</taxon>
        <taxon>Tremellales</taxon>
        <taxon>Bulleribasidiaceae</taxon>
        <taxon>Dioszegia</taxon>
    </lineage>
</organism>
<dbReference type="InterPro" id="IPR001810">
    <property type="entry name" value="F-box_dom"/>
</dbReference>
<dbReference type="SUPFAM" id="SSF50978">
    <property type="entry name" value="WD40 repeat-like"/>
    <property type="match status" value="1"/>
</dbReference>
<sequence length="1220" mass="135154">MLRDPPLSSNPLEALGESLFTSILQQLAYRPLAVVPSVSSSWHKHSVANEASVWRGATLDADLDPDHLAMIRHFEGFSATQVADVQALPGTKADKAASAQMMEVDQQGKLVAMNMSWKRHCEWHIVSNRNWQTGRCSNKWLEKGWGRAGLEEMDGYHISTYLHRNGLDVIDLRKDKTLFSLPDVPARARLAVGMRHVVVDVSTSYLSLQVYRMQLGVKLALWPYPILGDSFDLPSIAASSKSQIRPTWDPKSTLAPEDILASLAQGIQPRPSPLPQGGLAYYRKITELKPFIACTFIIRQLGEDIKKDYLAIGSDNGVPICSLDDIKKPEVVPMPAVPPGTAVTFDFNESHIFFCGVGQVHIYDRQSRPMALSFPSLPTSIKDMCALAYHVRDPSTTHALIQPTDPSSGTPPPGWQDMRPHATRADVQGMRSDDQRCDPIMRQKLLRMMGIEGGGGGASLLWPPIGVRMEFSACRVFGSNLVVTTTPGQLYFIRDYAALLALADTQERQERWGKATIIIYFPQPIRNLDAEGTHIVVSETHQPVFIDTRCLPLLPLAPDTEAATSRDIPAIHLHLVPSFPMMPPFDPHRAPTFHPLKAAMTLPNPYPEDPLQALGDSLFVTILSNLPITTLAVFPAVCRAWRQHSQDHKSGIWRAACHRAGMDRKVVATLLDSEKSDQRGTGHSAEAARLCGQNISQANANGLDWKAVCRRLVVEGNNWRGGRCKEEWVYPHHANAVCRFKMDEEQEVCISTSRTGGIEVVDLESSHTLFSAPHVRPYAHIEFAKGHVVFDTGNMGGALQVWRTKEAINRSPRPWPSERQVSAEAQDAVSHIDHAWRPTSAILPSSAVLGADLPRPPTLPRGALAYYRNISAPTYCNAFRARVDGRESGTERAVLGTAGNQAIYLWDLEDEGSPAEVIPTDSEAAMRALQYIEFDDNYVFLCGDARLYVYCRSTKKLIHTYPPRDSTTRSTCAAAYYLEMLNRNSYEVLQTPADPSSRDPSKPGADMPVHAVIARADVPGCRPSDPEFVDTMYMEAGVRDRLMSDSGGDEHPWPPVGYDFTACHYTASDLICTTGLGQILITRDYASVLTCPDANERSRRWAARTIAIGLRNPIMQLAVEDTRVTVSSLSHIYFFDTNTLPTLPLSDSPATPIRIYAILSTQSVNTSSCVQIHRSKLFYAYDASGEPTPEDPTPDSRHVLPAPERAREHFGKCIRVWDFS</sequence>
<dbReference type="Gene3D" id="1.20.1280.50">
    <property type="match status" value="1"/>
</dbReference>
<dbReference type="InterPro" id="IPR036322">
    <property type="entry name" value="WD40_repeat_dom_sf"/>
</dbReference>
<dbReference type="Proteomes" id="UP001164286">
    <property type="component" value="Unassembled WGS sequence"/>
</dbReference>
<dbReference type="RefSeq" id="XP_052942496.1">
    <property type="nucleotide sequence ID" value="XM_053091389.1"/>
</dbReference>
<dbReference type="InterPro" id="IPR036047">
    <property type="entry name" value="F-box-like_dom_sf"/>
</dbReference>
<protein>
    <recommendedName>
        <fullName evidence="2">F-box domain-containing protein</fullName>
    </recommendedName>
</protein>
<dbReference type="Pfam" id="PF00646">
    <property type="entry name" value="F-box"/>
    <property type="match status" value="1"/>
</dbReference>
<feature type="region of interest" description="Disordered" evidence="1">
    <location>
        <begin position="398"/>
        <end position="418"/>
    </location>
</feature>
<name>A0AA38H592_9TREE</name>
<keyword evidence="4" id="KW-1185">Reference proteome</keyword>
<evidence type="ECO:0000313" key="4">
    <source>
        <dbReference type="Proteomes" id="UP001164286"/>
    </source>
</evidence>
<evidence type="ECO:0000256" key="1">
    <source>
        <dbReference type="SAM" id="MobiDB-lite"/>
    </source>
</evidence>
<proteinExistence type="predicted"/>
<dbReference type="EMBL" id="JAKWFO010000014">
    <property type="protein sequence ID" value="KAI9632719.1"/>
    <property type="molecule type" value="Genomic_DNA"/>
</dbReference>